<dbReference type="PROSITE" id="PS50853">
    <property type="entry name" value="FN3"/>
    <property type="match status" value="1"/>
</dbReference>
<dbReference type="Gene3D" id="2.60.40.10">
    <property type="entry name" value="Immunoglobulins"/>
    <property type="match status" value="1"/>
</dbReference>
<reference evidence="2 3" key="1">
    <citation type="submission" date="2018-06" db="EMBL/GenBank/DDBJ databases">
        <authorList>
            <consortium name="Pathogen Informatics"/>
            <person name="Doyle S."/>
        </authorList>
    </citation>
    <scope>NUCLEOTIDE SEQUENCE [LARGE SCALE GENOMIC DNA]</scope>
    <source>
        <strain evidence="2 3">NCTC10279</strain>
    </source>
</reference>
<dbReference type="InterPro" id="IPR021034">
    <property type="entry name" value="GpJ_C"/>
</dbReference>
<dbReference type="InterPro" id="IPR053171">
    <property type="entry name" value="Viral_Tip_Attach_Protein"/>
</dbReference>
<accession>A0AB38F2R8</accession>
<dbReference type="RefSeq" id="WP_112077153.1">
    <property type="nucleotide sequence ID" value="NZ_UASG01000026.1"/>
</dbReference>
<protein>
    <submittedName>
        <fullName evidence="2">Host specificity protein</fullName>
    </submittedName>
</protein>
<dbReference type="EMBL" id="UASG01000026">
    <property type="protein sequence ID" value="SPX32109.1"/>
    <property type="molecule type" value="Genomic_DNA"/>
</dbReference>
<organism evidence="2 3">
    <name type="scientific">Escherichia coli</name>
    <dbReference type="NCBI Taxonomy" id="562"/>
    <lineage>
        <taxon>Bacteria</taxon>
        <taxon>Pseudomonadati</taxon>
        <taxon>Pseudomonadota</taxon>
        <taxon>Gammaproteobacteria</taxon>
        <taxon>Enterobacterales</taxon>
        <taxon>Enterobacteriaceae</taxon>
        <taxon>Escherichia</taxon>
    </lineage>
</organism>
<evidence type="ECO:0000313" key="2">
    <source>
        <dbReference type="EMBL" id="SPX32109.1"/>
    </source>
</evidence>
<dbReference type="Pfam" id="PF24421">
    <property type="entry name" value="Ig_J"/>
    <property type="match status" value="1"/>
</dbReference>
<dbReference type="InterPro" id="IPR055385">
    <property type="entry name" value="GpJ_HDII-ins2"/>
</dbReference>
<dbReference type="CDD" id="cd00063">
    <property type="entry name" value="FN3"/>
    <property type="match status" value="1"/>
</dbReference>
<dbReference type="Proteomes" id="UP000250385">
    <property type="component" value="Unassembled WGS sequence"/>
</dbReference>
<dbReference type="PANTHER" id="PTHR36251">
    <property type="entry name" value="FELS-1 PROPHAGE HOST SPECIFICITY PROTEIN-RELATED"/>
    <property type="match status" value="1"/>
</dbReference>
<comment type="caution">
    <text evidence="2">The sequence shown here is derived from an EMBL/GenBank/DDBJ whole genome shotgun (WGS) entry which is preliminary data.</text>
</comment>
<dbReference type="Pfam" id="PF09327">
    <property type="entry name" value="Phage_Tail_Tip"/>
    <property type="match status" value="1"/>
</dbReference>
<dbReference type="InterPro" id="IPR015406">
    <property type="entry name" value="GpJ_CSF"/>
</dbReference>
<dbReference type="InterPro" id="IPR032876">
    <property type="entry name" value="J_dom"/>
</dbReference>
<dbReference type="SUPFAM" id="SSF49265">
    <property type="entry name" value="Fibronectin type III"/>
    <property type="match status" value="1"/>
</dbReference>
<dbReference type="AlphaFoldDB" id="A0AB38F2R8"/>
<dbReference type="InterPro" id="IPR057587">
    <property type="entry name" value="GpJ_Ig_second"/>
</dbReference>
<evidence type="ECO:0000313" key="3">
    <source>
        <dbReference type="Proteomes" id="UP000250385"/>
    </source>
</evidence>
<gene>
    <name evidence="2" type="ORF">NCTC10279_04548</name>
</gene>
<sequence>MGKGGGKAHTPVEAKDNLKSTQMMSVIDAIGEGPIEGSVKGLQSILVNKTPLTDTDGNPVIHGVTAVWRAGEQEQTPPEGFESSGAETALGVEVTKAKPVTRTITSANIDRLRVTFGVQSLLETTSKGDRNPSSVRLLIQLQRNGNWVTEKDVTINGKTTSQYLASVILENLPERPFNIRMVRETADNTSDQLQNKTLWSSYTEIIDVKQCYPNTAIVGLQVDAEQFGGQQMTVNYHIRGRIIQVPSNYDPEKRTYSGIWDGSLKPAYSNNPAWCLWDMMTHPRYGMGKRLGAADVDKWALYAIGQYCDQTVPDGFGGTEPRMTFNAYLSQQRKAWDVLSDFCSAMRCMPVWNGQTLTFVQDRPSDVVWPYTNSDVVADNEGVGFRYSFSALKDRHTAVEVNYTDPHNGWQTSTELVEDPEAILRYGRNLLKMDAFGCTSRGQAHRAGLWVIKTGLLETQTVDFTLGSQGLRHTPGDIIEICDNDYAGTMTGGRILSIDAASRTLTLDREVTLPETGAATVNLINGSGKPVSVAITAHPAPDRIQVSTLPDGVETYGVWGLSLPSLRRRLFRCVSIRENTDGTFAITAVQHVPEKEAIVDNGASFEPQSGTLNSVIPPAVQHLTVEVSAADSQYLAQAKWDTPRVVKGVRFSLRLTSGSGQDSRLVTTAITADTEHRFSGLPLGEYTLTVRAINSYGQQGEPATTTFRINAPAVPATIELTPGYFQITAVPRLAVYDPTVQFEFWFSETRITDIRQVETTARYLGTGLYWIAASINIKPGHDYYFYIRSVNTVGKSAFVEAVGQPSDDASGYLDFFKGEIGKTHLAQELWTQIDNGQLAPDLAEIRTSITDVSNEITQTVNKKLEDQSAAIQQIQKVQVDTNNNLNSMWAVKLQQMKDGRLYIAGIGAGIENTPAGMQSQVLLAADRIAMINPANGNTKPMFVGQGDQIFMNDVFLKRLFAVSITSSGNPPTFSLTPEGKLTARNADISGAITANTGTLNNVTINENCVIRGKLSANQIEGDLVKTVGKAFPRNNSYASGTVTVTVYDDQGFDRQIIIPPVLFRGTKHQNFNSPNQQSYWYSTCKLQVLKNGVEIFHEPATDVSRVFSSVIDMPAGRGHVTLTFNVSSAGANNWTPTTYISDLLVVVMKKSTAGISIS</sequence>
<dbReference type="InterPro" id="IPR013783">
    <property type="entry name" value="Ig-like_fold"/>
</dbReference>
<dbReference type="InterPro" id="IPR036116">
    <property type="entry name" value="FN3_sf"/>
</dbReference>
<feature type="domain" description="Fibronectin type-III" evidence="1">
    <location>
        <begin position="619"/>
        <end position="713"/>
    </location>
</feature>
<dbReference type="Pfam" id="PF13550">
    <property type="entry name" value="Phage-tail_3"/>
    <property type="match status" value="1"/>
</dbReference>
<dbReference type="PANTHER" id="PTHR36251:SF2">
    <property type="entry name" value="GIFSY-2 PROPHAGE HOST SPECIFICITY PROTEIN J, PHAGE LAMBDA"/>
    <property type="match status" value="1"/>
</dbReference>
<evidence type="ECO:0000259" key="1">
    <source>
        <dbReference type="PROSITE" id="PS50853"/>
    </source>
</evidence>
<dbReference type="InterPro" id="IPR055383">
    <property type="entry name" value="FN3-1_GpJ"/>
</dbReference>
<dbReference type="Pfam" id="PF24801">
    <property type="entry name" value="FNIII-A_GpJ"/>
    <property type="match status" value="1"/>
</dbReference>
<dbReference type="InterPro" id="IPR003961">
    <property type="entry name" value="FN3_dom"/>
</dbReference>
<proteinExistence type="predicted"/>
<dbReference type="Pfam" id="PF12421">
    <property type="entry name" value="Ig_GpJ_C"/>
    <property type="match status" value="1"/>
</dbReference>
<dbReference type="Pfam" id="PF24489">
    <property type="entry name" value="Ig_J_second"/>
    <property type="match status" value="1"/>
</dbReference>
<name>A0AB38F2R8_ECOLX</name>